<evidence type="ECO:0000256" key="7">
    <source>
        <dbReference type="ARBA" id="ARBA00022490"/>
    </source>
</evidence>
<gene>
    <name evidence="17" type="primary">murD</name>
    <name evidence="21" type="ORF">CBW42_03275</name>
</gene>
<evidence type="ECO:0000256" key="13">
    <source>
        <dbReference type="ARBA" id="ARBA00023316"/>
    </source>
</evidence>
<dbReference type="GO" id="GO:0008764">
    <property type="term" value="F:UDP-N-acetylmuramoylalanine-D-glutamate ligase activity"/>
    <property type="evidence" value="ECO:0007669"/>
    <property type="project" value="UniProtKB-UniRule"/>
</dbReference>
<dbReference type="GO" id="GO:0071555">
    <property type="term" value="P:cell wall organization"/>
    <property type="evidence" value="ECO:0007669"/>
    <property type="project" value="UniProtKB-KW"/>
</dbReference>
<evidence type="ECO:0000256" key="1">
    <source>
        <dbReference type="ARBA" id="ARBA00002734"/>
    </source>
</evidence>
<evidence type="ECO:0000256" key="14">
    <source>
        <dbReference type="ARBA" id="ARBA00030398"/>
    </source>
</evidence>
<dbReference type="Proteomes" id="UP000194903">
    <property type="component" value="Unassembled WGS sequence"/>
</dbReference>
<evidence type="ECO:0000256" key="15">
    <source>
        <dbReference type="ARBA" id="ARBA00032324"/>
    </source>
</evidence>
<evidence type="ECO:0000256" key="3">
    <source>
        <dbReference type="ARBA" id="ARBA00004752"/>
    </source>
</evidence>
<evidence type="ECO:0000256" key="8">
    <source>
        <dbReference type="ARBA" id="ARBA00022598"/>
    </source>
</evidence>
<dbReference type="EMBL" id="NHOC01000002">
    <property type="protein sequence ID" value="OUM21598.1"/>
    <property type="molecule type" value="Genomic_DNA"/>
</dbReference>
<comment type="catalytic activity">
    <reaction evidence="16 17 18">
        <text>UDP-N-acetyl-alpha-D-muramoyl-L-alanine + D-glutamate + ATP = UDP-N-acetyl-alpha-D-muramoyl-L-alanyl-D-glutamate + ADP + phosphate + H(+)</text>
        <dbReference type="Rhea" id="RHEA:16429"/>
        <dbReference type="ChEBI" id="CHEBI:15378"/>
        <dbReference type="ChEBI" id="CHEBI:29986"/>
        <dbReference type="ChEBI" id="CHEBI:30616"/>
        <dbReference type="ChEBI" id="CHEBI:43474"/>
        <dbReference type="ChEBI" id="CHEBI:83898"/>
        <dbReference type="ChEBI" id="CHEBI:83900"/>
        <dbReference type="ChEBI" id="CHEBI:456216"/>
        <dbReference type="EC" id="6.3.2.9"/>
    </reaction>
</comment>
<evidence type="ECO:0000256" key="16">
    <source>
        <dbReference type="ARBA" id="ARBA00047632"/>
    </source>
</evidence>
<proteinExistence type="inferred from homology"/>
<evidence type="ECO:0000256" key="4">
    <source>
        <dbReference type="ARBA" id="ARBA00010416"/>
    </source>
</evidence>
<dbReference type="Gene3D" id="3.40.50.720">
    <property type="entry name" value="NAD(P)-binding Rossmann-like Domain"/>
    <property type="match status" value="1"/>
</dbReference>
<organism evidence="21 22">
    <name type="scientific">Butyricicoccus porcorum</name>
    <dbReference type="NCBI Taxonomy" id="1945634"/>
    <lineage>
        <taxon>Bacteria</taxon>
        <taxon>Bacillati</taxon>
        <taxon>Bacillota</taxon>
        <taxon>Clostridia</taxon>
        <taxon>Eubacteriales</taxon>
        <taxon>Butyricicoccaceae</taxon>
        <taxon>Butyricicoccus</taxon>
    </lineage>
</organism>
<dbReference type="InterPro" id="IPR036615">
    <property type="entry name" value="Mur_ligase_C_dom_sf"/>
</dbReference>
<keyword evidence="22" id="KW-1185">Reference proteome</keyword>
<evidence type="ECO:0000313" key="21">
    <source>
        <dbReference type="EMBL" id="OUM21598.1"/>
    </source>
</evidence>
<feature type="domain" description="Mur ligase C-terminal" evidence="19">
    <location>
        <begin position="318"/>
        <end position="441"/>
    </location>
</feature>
<dbReference type="UniPathway" id="UPA00219"/>
<comment type="caution">
    <text evidence="21">The sequence shown here is derived from an EMBL/GenBank/DDBJ whole genome shotgun (WGS) entry which is preliminary data.</text>
</comment>
<dbReference type="EC" id="6.3.2.9" evidence="5 17"/>
<protein>
    <recommendedName>
        <fullName evidence="6 17">UDP-N-acetylmuramoylalanine--D-glutamate ligase</fullName>
        <ecNumber evidence="5 17">6.3.2.9</ecNumber>
    </recommendedName>
    <alternativeName>
        <fullName evidence="15 17">D-glutamic acid-adding enzyme</fullName>
    </alternativeName>
    <alternativeName>
        <fullName evidence="14 17">UDP-N-acetylmuramoyl-L-alanyl-D-glutamate synthetase</fullName>
    </alternativeName>
</protein>
<name>A0A252F740_9FIRM</name>
<keyword evidence="12 17" id="KW-0573">Peptidoglycan synthesis</keyword>
<evidence type="ECO:0000256" key="5">
    <source>
        <dbReference type="ARBA" id="ARBA00012212"/>
    </source>
</evidence>
<comment type="function">
    <text evidence="1 17 18">Cell wall formation. Catalyzes the addition of glutamate to the nucleotide precursor UDP-N-acetylmuramoyl-L-alanine (UMA).</text>
</comment>
<dbReference type="GO" id="GO:0009252">
    <property type="term" value="P:peptidoglycan biosynthetic process"/>
    <property type="evidence" value="ECO:0007669"/>
    <property type="project" value="UniProtKB-UniRule"/>
</dbReference>
<feature type="domain" description="Mur ligase central" evidence="20">
    <location>
        <begin position="120"/>
        <end position="296"/>
    </location>
</feature>
<keyword evidence="10 17" id="KW-0067">ATP-binding</keyword>
<evidence type="ECO:0000256" key="6">
    <source>
        <dbReference type="ARBA" id="ARBA00015655"/>
    </source>
</evidence>
<evidence type="ECO:0000259" key="19">
    <source>
        <dbReference type="Pfam" id="PF02875"/>
    </source>
</evidence>
<evidence type="ECO:0000256" key="2">
    <source>
        <dbReference type="ARBA" id="ARBA00004496"/>
    </source>
</evidence>
<dbReference type="InterPro" id="IPR036565">
    <property type="entry name" value="Mur-like_cat_sf"/>
</dbReference>
<evidence type="ECO:0000256" key="18">
    <source>
        <dbReference type="RuleBase" id="RU003664"/>
    </source>
</evidence>
<evidence type="ECO:0000256" key="17">
    <source>
        <dbReference type="HAMAP-Rule" id="MF_00639"/>
    </source>
</evidence>
<dbReference type="RefSeq" id="WP_087017701.1">
    <property type="nucleotide sequence ID" value="NZ_CP178353.1"/>
</dbReference>
<dbReference type="GO" id="GO:0005737">
    <property type="term" value="C:cytoplasm"/>
    <property type="evidence" value="ECO:0007669"/>
    <property type="project" value="UniProtKB-SubCell"/>
</dbReference>
<dbReference type="SUPFAM" id="SSF51984">
    <property type="entry name" value="MurCD N-terminal domain"/>
    <property type="match status" value="1"/>
</dbReference>
<dbReference type="NCBIfam" id="TIGR01087">
    <property type="entry name" value="murD"/>
    <property type="match status" value="1"/>
</dbReference>
<dbReference type="AlphaFoldDB" id="A0A252F740"/>
<keyword evidence="8 17" id="KW-0436">Ligase</keyword>
<keyword evidence="11 17" id="KW-0133">Cell shape</keyword>
<keyword evidence="17 18" id="KW-0131">Cell cycle</keyword>
<dbReference type="HAMAP" id="MF_00639">
    <property type="entry name" value="MurD"/>
    <property type="match status" value="1"/>
</dbReference>
<dbReference type="Gene3D" id="3.90.190.20">
    <property type="entry name" value="Mur ligase, C-terminal domain"/>
    <property type="match status" value="1"/>
</dbReference>
<dbReference type="OrthoDB" id="9809796at2"/>
<dbReference type="PANTHER" id="PTHR43692:SF1">
    <property type="entry name" value="UDP-N-ACETYLMURAMOYLALANINE--D-GLUTAMATE LIGASE"/>
    <property type="match status" value="1"/>
</dbReference>
<dbReference type="InterPro" id="IPR004101">
    <property type="entry name" value="Mur_ligase_C"/>
</dbReference>
<reference evidence="21 22" key="1">
    <citation type="submission" date="2017-05" db="EMBL/GenBank/DDBJ databases">
        <title>Butyricicoccus porcorum sp. nov. a butyrate-producing bacterium from the swine intestinal tract.</title>
        <authorList>
            <person name="Trachsel J."/>
            <person name="Humphrey S."/>
            <person name="Allen H.K."/>
        </authorList>
    </citation>
    <scope>NUCLEOTIDE SEQUENCE [LARGE SCALE GENOMIC DNA]</scope>
    <source>
        <strain evidence="21">BB10</strain>
    </source>
</reference>
<dbReference type="InterPro" id="IPR005762">
    <property type="entry name" value="MurD"/>
</dbReference>
<dbReference type="GO" id="GO:0051301">
    <property type="term" value="P:cell division"/>
    <property type="evidence" value="ECO:0007669"/>
    <property type="project" value="UniProtKB-KW"/>
</dbReference>
<evidence type="ECO:0000256" key="9">
    <source>
        <dbReference type="ARBA" id="ARBA00022741"/>
    </source>
</evidence>
<comment type="pathway">
    <text evidence="3 17 18">Cell wall biogenesis; peptidoglycan biosynthesis.</text>
</comment>
<dbReference type="Gene3D" id="3.40.1190.10">
    <property type="entry name" value="Mur-like, catalytic domain"/>
    <property type="match status" value="1"/>
</dbReference>
<evidence type="ECO:0000256" key="10">
    <source>
        <dbReference type="ARBA" id="ARBA00022840"/>
    </source>
</evidence>
<dbReference type="Pfam" id="PF02875">
    <property type="entry name" value="Mur_ligase_C"/>
    <property type="match status" value="1"/>
</dbReference>
<dbReference type="PANTHER" id="PTHR43692">
    <property type="entry name" value="UDP-N-ACETYLMURAMOYLALANINE--D-GLUTAMATE LIGASE"/>
    <property type="match status" value="1"/>
</dbReference>
<evidence type="ECO:0000256" key="12">
    <source>
        <dbReference type="ARBA" id="ARBA00022984"/>
    </source>
</evidence>
<accession>A0A252F740</accession>
<evidence type="ECO:0000313" key="22">
    <source>
        <dbReference type="Proteomes" id="UP000194903"/>
    </source>
</evidence>
<keyword evidence="13 17" id="KW-0961">Cell wall biogenesis/degradation</keyword>
<evidence type="ECO:0000259" key="20">
    <source>
        <dbReference type="Pfam" id="PF08245"/>
    </source>
</evidence>
<dbReference type="InterPro" id="IPR013221">
    <property type="entry name" value="Mur_ligase_cen"/>
</dbReference>
<dbReference type="GO" id="GO:0005524">
    <property type="term" value="F:ATP binding"/>
    <property type="evidence" value="ECO:0007669"/>
    <property type="project" value="UniProtKB-UniRule"/>
</dbReference>
<comment type="similarity">
    <text evidence="4 17">Belongs to the MurCDEF family.</text>
</comment>
<comment type="subcellular location">
    <subcellularLocation>
        <location evidence="2 17 18">Cytoplasm</location>
    </subcellularLocation>
</comment>
<keyword evidence="7 17" id="KW-0963">Cytoplasm</keyword>
<dbReference type="SUPFAM" id="SSF53623">
    <property type="entry name" value="MurD-like peptide ligases, catalytic domain"/>
    <property type="match status" value="1"/>
</dbReference>
<dbReference type="Pfam" id="PF08245">
    <property type="entry name" value="Mur_ligase_M"/>
    <property type="match status" value="1"/>
</dbReference>
<sequence length="465" mass="50798">MSAYDRFLQSMNEKQVTVIGIGVSNTPLISLLLEAGAYVTVHDRKTEEELGEIYEGLSDLGVRFCVGSEYLKNLGGDIIFRTPGMHPNHPALVRAREQGSEITSEMEVFMQVCPCPIVAITGSDGKTTTTTLTCEILKTAGYTCHLGGNIGRPLLADVPLMTEQDIAVVELSSFQLMDMECSPAAALVTNVTPNHLDVHKDMEEYIQAKTNIFKHQKPGAKLVLNADDPVSQSFHPADGVELLQFSMKEPVQNGVYLQDGVIWYAEDGNRRKIMDASEIRIPGAHNIANYMAATCLTHGKVSFNDVITVARSFGGVEHRLELVRTLNGVRYYNDSIASSPTRTAAGLRAFKQKVILLAGGHDKKIPYDSFGPIVCDHVKRLILIDANPDDSTAPAIEASVRAAENFDPEQLVIETYNDFEAAVRGAAAAAQDGDIVLMSPASASFDIFKNFMERGNRFKDIVNSL</sequence>
<keyword evidence="9 17" id="KW-0547">Nucleotide-binding</keyword>
<dbReference type="SUPFAM" id="SSF53244">
    <property type="entry name" value="MurD-like peptide ligases, peptide-binding domain"/>
    <property type="match status" value="1"/>
</dbReference>
<feature type="binding site" evidence="17">
    <location>
        <begin position="122"/>
        <end position="128"/>
    </location>
    <ligand>
        <name>ATP</name>
        <dbReference type="ChEBI" id="CHEBI:30616"/>
    </ligand>
</feature>
<keyword evidence="17 18" id="KW-0132">Cell division</keyword>
<evidence type="ECO:0000256" key="11">
    <source>
        <dbReference type="ARBA" id="ARBA00022960"/>
    </source>
</evidence>
<dbReference type="GO" id="GO:0008360">
    <property type="term" value="P:regulation of cell shape"/>
    <property type="evidence" value="ECO:0007669"/>
    <property type="project" value="UniProtKB-KW"/>
</dbReference>